<sequence length="144" mass="16264">MKKISDERLVLRNLQNIKITYIVQTIGILGILGYELAQGGVEGMRQNPLWLVFMLTSVVYAYMTMSVSVEHETKMKDPKKSLMISVVVLILIALVVAYLTSITPNFGYGDGGLIGAIIFICGYIPCHYVYRLRQKQQEDLEDDE</sequence>
<feature type="transmembrane region" description="Helical" evidence="1">
    <location>
        <begin position="49"/>
        <end position="69"/>
    </location>
</feature>
<organism evidence="2 3">
    <name type="scientific">Mesobacillus maritimus</name>
    <dbReference type="NCBI Taxonomy" id="1643336"/>
    <lineage>
        <taxon>Bacteria</taxon>
        <taxon>Bacillati</taxon>
        <taxon>Bacillota</taxon>
        <taxon>Bacilli</taxon>
        <taxon>Bacillales</taxon>
        <taxon>Bacillaceae</taxon>
        <taxon>Mesobacillus</taxon>
    </lineage>
</organism>
<keyword evidence="1" id="KW-1133">Transmembrane helix</keyword>
<evidence type="ECO:0000256" key="1">
    <source>
        <dbReference type="SAM" id="Phobius"/>
    </source>
</evidence>
<dbReference type="Proteomes" id="UP000769780">
    <property type="component" value="Unassembled WGS sequence"/>
</dbReference>
<evidence type="ECO:0000313" key="2">
    <source>
        <dbReference type="EMBL" id="MBY0099579.1"/>
    </source>
</evidence>
<comment type="caution">
    <text evidence="2">The sequence shown here is derived from an EMBL/GenBank/DDBJ whole genome shotgun (WGS) entry which is preliminary data.</text>
</comment>
<dbReference type="RefSeq" id="WP_221875813.1">
    <property type="nucleotide sequence ID" value="NZ_JACWFH010000039.1"/>
</dbReference>
<protein>
    <recommendedName>
        <fullName evidence="4">Branched-chain amino acid ABC transporter substrate-binding protein</fullName>
    </recommendedName>
</protein>
<proteinExistence type="predicted"/>
<evidence type="ECO:0000313" key="3">
    <source>
        <dbReference type="Proteomes" id="UP000769780"/>
    </source>
</evidence>
<feature type="transmembrane region" description="Helical" evidence="1">
    <location>
        <begin position="21"/>
        <end position="37"/>
    </location>
</feature>
<name>A0ABS7KBE2_9BACI</name>
<accession>A0ABS7KBE2</accession>
<keyword evidence="3" id="KW-1185">Reference proteome</keyword>
<dbReference type="EMBL" id="JACWFH010000039">
    <property type="protein sequence ID" value="MBY0099579.1"/>
    <property type="molecule type" value="Genomic_DNA"/>
</dbReference>
<keyword evidence="1" id="KW-0812">Transmembrane</keyword>
<reference evidence="2 3" key="1">
    <citation type="submission" date="2020-07" db="EMBL/GenBank/DDBJ databases">
        <title>Fungal Genomes of the International Space Station.</title>
        <authorList>
            <person name="Seuylemezian A."/>
            <person name="Singh N.K."/>
            <person name="Wood J."/>
            <person name="Venkateswaran K."/>
        </authorList>
    </citation>
    <scope>NUCLEOTIDE SEQUENCE [LARGE SCALE GENOMIC DNA]</scope>
    <source>
        <strain evidence="2 3">PL-B2</strain>
    </source>
</reference>
<gene>
    <name evidence="2" type="ORF">H0185_22825</name>
</gene>
<feature type="transmembrane region" description="Helical" evidence="1">
    <location>
        <begin position="112"/>
        <end position="130"/>
    </location>
</feature>
<feature type="transmembrane region" description="Helical" evidence="1">
    <location>
        <begin position="81"/>
        <end position="100"/>
    </location>
</feature>
<keyword evidence="1" id="KW-0472">Membrane</keyword>
<evidence type="ECO:0008006" key="4">
    <source>
        <dbReference type="Google" id="ProtNLM"/>
    </source>
</evidence>